<feature type="compositionally biased region" description="Gly residues" evidence="1">
    <location>
        <begin position="737"/>
        <end position="749"/>
    </location>
</feature>
<dbReference type="AlphaFoldDB" id="A0A8J4B017"/>
<evidence type="ECO:0000256" key="1">
    <source>
        <dbReference type="SAM" id="MobiDB-lite"/>
    </source>
</evidence>
<keyword evidence="3" id="KW-1185">Reference proteome</keyword>
<accession>A0A8J4B017</accession>
<dbReference type="Proteomes" id="UP000747399">
    <property type="component" value="Unassembled WGS sequence"/>
</dbReference>
<feature type="region of interest" description="Disordered" evidence="1">
    <location>
        <begin position="736"/>
        <end position="806"/>
    </location>
</feature>
<protein>
    <submittedName>
        <fullName evidence="2">Uncharacterized protein</fullName>
    </submittedName>
</protein>
<comment type="caution">
    <text evidence="2">The sequence shown here is derived from an EMBL/GenBank/DDBJ whole genome shotgun (WGS) entry which is preliminary data.</text>
</comment>
<evidence type="ECO:0000313" key="3">
    <source>
        <dbReference type="Proteomes" id="UP000747399"/>
    </source>
</evidence>
<reference evidence="2" key="1">
    <citation type="journal article" date="2021" name="Proc. Natl. Acad. Sci. U.S.A.">
        <title>Three genomes in the algal genus Volvox reveal the fate of a haploid sex-determining region after a transition to homothallism.</title>
        <authorList>
            <person name="Yamamoto K."/>
            <person name="Hamaji T."/>
            <person name="Kawai-Toyooka H."/>
            <person name="Matsuzaki R."/>
            <person name="Takahashi F."/>
            <person name="Nishimura Y."/>
            <person name="Kawachi M."/>
            <person name="Noguchi H."/>
            <person name="Minakuchi Y."/>
            <person name="Umen J.G."/>
            <person name="Toyoda A."/>
            <person name="Nozaki H."/>
        </authorList>
    </citation>
    <scope>NUCLEOTIDE SEQUENCE</scope>
    <source>
        <strain evidence="2">NIES-3780</strain>
    </source>
</reference>
<feature type="compositionally biased region" description="Gly residues" evidence="1">
    <location>
        <begin position="342"/>
        <end position="353"/>
    </location>
</feature>
<feature type="region of interest" description="Disordered" evidence="1">
    <location>
        <begin position="199"/>
        <end position="236"/>
    </location>
</feature>
<proteinExistence type="predicted"/>
<dbReference type="EMBL" id="BNCO01000010">
    <property type="protein sequence ID" value="GIL51339.1"/>
    <property type="molecule type" value="Genomic_DNA"/>
</dbReference>
<evidence type="ECO:0000313" key="2">
    <source>
        <dbReference type="EMBL" id="GIL51339.1"/>
    </source>
</evidence>
<feature type="region of interest" description="Disordered" evidence="1">
    <location>
        <begin position="331"/>
        <end position="353"/>
    </location>
</feature>
<feature type="region of interest" description="Disordered" evidence="1">
    <location>
        <begin position="58"/>
        <end position="88"/>
    </location>
</feature>
<feature type="compositionally biased region" description="Low complexity" evidence="1">
    <location>
        <begin position="792"/>
        <end position="804"/>
    </location>
</feature>
<gene>
    <name evidence="2" type="ORF">Vafri_7339</name>
</gene>
<organism evidence="2 3">
    <name type="scientific">Volvox africanus</name>
    <dbReference type="NCBI Taxonomy" id="51714"/>
    <lineage>
        <taxon>Eukaryota</taxon>
        <taxon>Viridiplantae</taxon>
        <taxon>Chlorophyta</taxon>
        <taxon>core chlorophytes</taxon>
        <taxon>Chlorophyceae</taxon>
        <taxon>CS clade</taxon>
        <taxon>Chlamydomonadales</taxon>
        <taxon>Volvocaceae</taxon>
        <taxon>Volvox</taxon>
    </lineage>
</organism>
<sequence length="859" mass="87848">MQACSSFQDSFIAHNSADSPLLGVGCEDFGSSSDNDRLKMRHGNALGRSSAPFQTIRPFRSTSMDGGRTNVDPSNSGHGLKCSRRGAPNSSCYEQPADEIASHDYDSRLVPSASPCGDGMPPLCYTEAFTIAYGVDQSALLQDVFKTNQDSTMPAANIPDPIAGLSKALHGSRSSSRNRTFRLSLAVAPLAASASESSATRHASLDLSSEQGPIGGKEMAGVLLPPSSSSTSNHPLFDGSSATAAAATAAAGTSGLNLPIRHRLRAAPYANPTFICEGKTQSMARATIFPDAAPRLAAGLDLVSFPAPLASCEAIRGQVAAAASRLTHPGRHSFDAATSHADGGGGGSGDGSGGGDLSECFARRALASSSPIRLGRCSSRRTPARGYEVSSRLLPCRTSTSLPYARVVGVGAQPAMWRPPRLRRECSFDWGLQLPRWEEASQESSPHSTVQFEEHMARMNREAWNPRPFRPVRTPAALLGRWLPTVTACGELSAMTLAAATGRGPGHVAAKLWTNVPACEPRVSLPPPPSRAVAPLPINKAMPAAAAIPSRPRASASGRIDLAVMEPSAAVAAAAASSAGATDAAAAAEHSAQAAEAQPSASVRLQMQAMALTSLSPPVPQQYLEVEMVGSADRVLPFRASFPDADATAAVGAPQVPSVPSKRVVTSAAVGGGKKGRARPNSDLGCAYLVADETMRAAKGEETATLVDCAGGERGLGGPGAGALLATLTRLAAEGLPGRGGGGGRGGAGAAAPAPGPPTSDAGVGPAADSHSILRYWDAQSGEGSKGESSARSRGGSGGAAAADGVGGISCTSARKRALGEVSHEAESSSLPHPILRRELLLSAIEEQLQLKPLAQAIV</sequence>
<name>A0A8J4B017_9CHLO</name>